<comment type="subcellular location">
    <subcellularLocation>
        <location evidence="1">Membrane</location>
    </subcellularLocation>
</comment>
<dbReference type="AlphaFoldDB" id="A0A183FIV1"/>
<dbReference type="PANTHER" id="PTHR23017:SF44">
    <property type="entry name" value="G-PROTEIN COUPLED RECEPTORS FAMILY 1 PROFILE DOMAIN-CONTAINING PROTEIN"/>
    <property type="match status" value="1"/>
</dbReference>
<evidence type="ECO:0000256" key="2">
    <source>
        <dbReference type="ARBA" id="ARBA00022692"/>
    </source>
</evidence>
<keyword evidence="2 5" id="KW-0812">Transmembrane</keyword>
<feature type="transmembrane region" description="Helical" evidence="5">
    <location>
        <begin position="42"/>
        <end position="67"/>
    </location>
</feature>
<dbReference type="Pfam" id="PF10328">
    <property type="entry name" value="7TM_GPCR_Srx"/>
    <property type="match status" value="1"/>
</dbReference>
<dbReference type="InterPro" id="IPR019430">
    <property type="entry name" value="7TM_GPCR_serpentine_rcpt_Srx"/>
</dbReference>
<keyword evidence="7" id="KW-1185">Reference proteome</keyword>
<dbReference type="WBParaSite" id="HPBE_0000686101-mRNA-1">
    <property type="protein sequence ID" value="HPBE_0000686101-mRNA-1"/>
    <property type="gene ID" value="HPBE_0000686101"/>
</dbReference>
<dbReference type="PROSITE" id="PS50262">
    <property type="entry name" value="G_PROTEIN_RECEP_F1_2"/>
    <property type="match status" value="1"/>
</dbReference>
<organism evidence="7 8">
    <name type="scientific">Heligmosomoides polygyrus</name>
    <name type="common">Parasitic roundworm</name>
    <dbReference type="NCBI Taxonomy" id="6339"/>
    <lineage>
        <taxon>Eukaryota</taxon>
        <taxon>Metazoa</taxon>
        <taxon>Ecdysozoa</taxon>
        <taxon>Nematoda</taxon>
        <taxon>Chromadorea</taxon>
        <taxon>Rhabditida</taxon>
        <taxon>Rhabditina</taxon>
        <taxon>Rhabditomorpha</taxon>
        <taxon>Strongyloidea</taxon>
        <taxon>Heligmosomidae</taxon>
        <taxon>Heligmosomoides</taxon>
    </lineage>
</organism>
<reference evidence="8" key="1">
    <citation type="submission" date="2019-09" db="UniProtKB">
        <authorList>
            <consortium name="WormBaseParasite"/>
        </authorList>
    </citation>
    <scope>IDENTIFICATION</scope>
</reference>
<protein>
    <submittedName>
        <fullName evidence="8">G_PROTEIN_RECEP_F1_2 domain-containing protein</fullName>
    </submittedName>
</protein>
<evidence type="ECO:0000256" key="3">
    <source>
        <dbReference type="ARBA" id="ARBA00022989"/>
    </source>
</evidence>
<keyword evidence="4 5" id="KW-0472">Membrane</keyword>
<evidence type="ECO:0000256" key="5">
    <source>
        <dbReference type="SAM" id="Phobius"/>
    </source>
</evidence>
<proteinExistence type="predicted"/>
<dbReference type="InterPro" id="IPR017452">
    <property type="entry name" value="GPCR_Rhodpsn_7TM"/>
</dbReference>
<dbReference type="GO" id="GO:0016020">
    <property type="term" value="C:membrane"/>
    <property type="evidence" value="ECO:0007669"/>
    <property type="project" value="UniProtKB-SubCell"/>
</dbReference>
<keyword evidence="3 5" id="KW-1133">Transmembrane helix</keyword>
<evidence type="ECO:0000256" key="1">
    <source>
        <dbReference type="ARBA" id="ARBA00004370"/>
    </source>
</evidence>
<sequence>LGNWFVATTALRITAMKNPYGRLLTIELLNDWYSSDIASLKAASGVIGMTVTICYNICILSHLFIALNRLVAICLPMHYDTVFNTTNTVAIIASSWIISTIQDLLIYIFYGCDIVYDESSWTFAFNSMIMVILLFYRLLERLVAHNDPEATA</sequence>
<evidence type="ECO:0000313" key="8">
    <source>
        <dbReference type="WBParaSite" id="HPBE_0000686101-mRNA-1"/>
    </source>
</evidence>
<dbReference type="Gene3D" id="1.20.1070.10">
    <property type="entry name" value="Rhodopsin 7-helix transmembrane proteins"/>
    <property type="match status" value="1"/>
</dbReference>
<feature type="transmembrane region" description="Helical" evidence="5">
    <location>
        <begin position="88"/>
        <end position="109"/>
    </location>
</feature>
<name>A0A183FIV1_HELPZ</name>
<dbReference type="SUPFAM" id="SSF81321">
    <property type="entry name" value="Family A G protein-coupled receptor-like"/>
    <property type="match status" value="1"/>
</dbReference>
<evidence type="ECO:0000256" key="4">
    <source>
        <dbReference type="ARBA" id="ARBA00023136"/>
    </source>
</evidence>
<dbReference type="Proteomes" id="UP000050761">
    <property type="component" value="Unassembled WGS sequence"/>
</dbReference>
<evidence type="ECO:0000313" key="7">
    <source>
        <dbReference type="Proteomes" id="UP000050761"/>
    </source>
</evidence>
<accession>A0A183FIV1</accession>
<feature type="domain" description="G-protein coupled receptors family 1 profile" evidence="6">
    <location>
        <begin position="1"/>
        <end position="152"/>
    </location>
</feature>
<dbReference type="PANTHER" id="PTHR23017">
    <property type="entry name" value="SERPENTINE RECEPTOR, CLASS X"/>
    <property type="match status" value="1"/>
</dbReference>
<evidence type="ECO:0000259" key="6">
    <source>
        <dbReference type="PROSITE" id="PS50262"/>
    </source>
</evidence>
<feature type="transmembrane region" description="Helical" evidence="5">
    <location>
        <begin position="121"/>
        <end position="139"/>
    </location>
</feature>
<dbReference type="CDD" id="cd00637">
    <property type="entry name" value="7tm_classA_rhodopsin-like"/>
    <property type="match status" value="1"/>
</dbReference>